<evidence type="ECO:0000313" key="4">
    <source>
        <dbReference type="Proteomes" id="UP000295793"/>
    </source>
</evidence>
<dbReference type="Gene3D" id="3.30.1360.120">
    <property type="entry name" value="Probable tRNA modification gtpase trme, domain 1"/>
    <property type="match status" value="1"/>
</dbReference>
<sequence length="275" mass="30130">MSQITYTNLEFLGLLSVSGKDAVKFLQGQCTQDISKLETAKLTAGAFCTAKGRTVTNVWLVRPTQSNECVHLLCHRTSAALLLAHLKKYIPFFRGTTITDLSDTVTLIGSNQQTSAATPAEPMFTADLPDGRSIAAYAEPIDGLELQPAHQWQQQDVLNRVLWLSADMAEEFIPQNFSLDDLGGISYKKGCYTGQEVIARLHFKGQSKKRLYKLSWPQSANKSDANLYDDKGIAGTVVQSAADGDQVVALAVIKTSSIDKLFADENRQVTVELLN</sequence>
<reference evidence="3 4" key="1">
    <citation type="submission" date="2019-03" db="EMBL/GenBank/DDBJ databases">
        <title>Genomic Encyclopedia of Archaeal and Bacterial Type Strains, Phase II (KMG-II): from individual species to whole genera.</title>
        <authorList>
            <person name="Goeker M."/>
        </authorList>
    </citation>
    <scope>NUCLEOTIDE SEQUENCE [LARGE SCALE GENOMIC DNA]</scope>
    <source>
        <strain evidence="3 4">DSM 15388</strain>
    </source>
</reference>
<dbReference type="SUPFAM" id="SSF103025">
    <property type="entry name" value="Folate-binding domain"/>
    <property type="match status" value="1"/>
</dbReference>
<dbReference type="OrthoDB" id="9796287at2"/>
<comment type="caution">
    <text evidence="3">The sequence shown here is derived from an EMBL/GenBank/DDBJ whole genome shotgun (WGS) entry which is preliminary data.</text>
</comment>
<keyword evidence="4" id="KW-1185">Reference proteome</keyword>
<dbReference type="PIRSF" id="PIRSF006487">
    <property type="entry name" value="GcvT"/>
    <property type="match status" value="1"/>
</dbReference>
<dbReference type="EMBL" id="SLZR01000012">
    <property type="protein sequence ID" value="TCS39797.1"/>
    <property type="molecule type" value="Genomic_DNA"/>
</dbReference>
<dbReference type="Pfam" id="PF01571">
    <property type="entry name" value="GCV_T"/>
    <property type="match status" value="1"/>
</dbReference>
<evidence type="ECO:0000313" key="3">
    <source>
        <dbReference type="EMBL" id="TCS39797.1"/>
    </source>
</evidence>
<organism evidence="3 4">
    <name type="scientific">Reinekea marinisedimentorum</name>
    <dbReference type="NCBI Taxonomy" id="230495"/>
    <lineage>
        <taxon>Bacteria</taxon>
        <taxon>Pseudomonadati</taxon>
        <taxon>Pseudomonadota</taxon>
        <taxon>Gammaproteobacteria</taxon>
        <taxon>Oceanospirillales</taxon>
        <taxon>Saccharospirillaceae</taxon>
        <taxon>Reinekea</taxon>
    </lineage>
</organism>
<dbReference type="GO" id="GO:0016226">
    <property type="term" value="P:iron-sulfur cluster assembly"/>
    <property type="evidence" value="ECO:0007669"/>
    <property type="project" value="TreeGrafter"/>
</dbReference>
<keyword evidence="1" id="KW-0809">Transit peptide</keyword>
<dbReference type="PANTHER" id="PTHR22602:SF0">
    <property type="entry name" value="TRANSFERASE CAF17, MITOCHONDRIAL-RELATED"/>
    <property type="match status" value="1"/>
</dbReference>
<accession>A0A4R3I220</accession>
<dbReference type="InterPro" id="IPR027266">
    <property type="entry name" value="TrmE/GcvT-like"/>
</dbReference>
<evidence type="ECO:0000259" key="2">
    <source>
        <dbReference type="Pfam" id="PF01571"/>
    </source>
</evidence>
<protein>
    <recommendedName>
        <fullName evidence="2">GCVT N-terminal domain-containing protein</fullName>
    </recommendedName>
</protein>
<dbReference type="AlphaFoldDB" id="A0A4R3I220"/>
<proteinExistence type="predicted"/>
<dbReference type="InterPro" id="IPR045179">
    <property type="entry name" value="YgfZ/GcvT"/>
</dbReference>
<dbReference type="RefSeq" id="WP_132702333.1">
    <property type="nucleotide sequence ID" value="NZ_SLZR01000012.1"/>
</dbReference>
<dbReference type="Gene3D" id="2.40.30.160">
    <property type="match status" value="1"/>
</dbReference>
<dbReference type="PANTHER" id="PTHR22602">
    <property type="entry name" value="TRANSFERASE CAF17, MITOCHONDRIAL-RELATED"/>
    <property type="match status" value="1"/>
</dbReference>
<evidence type="ECO:0000256" key="1">
    <source>
        <dbReference type="ARBA" id="ARBA00022946"/>
    </source>
</evidence>
<dbReference type="Proteomes" id="UP000295793">
    <property type="component" value="Unassembled WGS sequence"/>
</dbReference>
<gene>
    <name evidence="3" type="ORF">BCF53_11282</name>
</gene>
<dbReference type="InterPro" id="IPR006222">
    <property type="entry name" value="GCVT_N"/>
</dbReference>
<dbReference type="InterPro" id="IPR017703">
    <property type="entry name" value="YgfZ/GCV_T_CS"/>
</dbReference>
<dbReference type="NCBIfam" id="TIGR03317">
    <property type="entry name" value="ygfZ_signature"/>
    <property type="match status" value="1"/>
</dbReference>
<name>A0A4R3I220_9GAMM</name>
<feature type="domain" description="GCVT N-terminal" evidence="2">
    <location>
        <begin position="9"/>
        <end position="108"/>
    </location>
</feature>